<dbReference type="GO" id="GO:0006564">
    <property type="term" value="P:L-serine biosynthetic process"/>
    <property type="evidence" value="ECO:0007669"/>
    <property type="project" value="UniProtKB-KW"/>
</dbReference>
<evidence type="ECO:0000256" key="6">
    <source>
        <dbReference type="ARBA" id="ARBA00022723"/>
    </source>
</evidence>
<dbReference type="InterPro" id="IPR036412">
    <property type="entry name" value="HAD-like_sf"/>
</dbReference>
<evidence type="ECO:0000256" key="7">
    <source>
        <dbReference type="ARBA" id="ARBA00022801"/>
    </source>
</evidence>
<reference evidence="12 13" key="1">
    <citation type="submission" date="2020-02" db="EMBL/GenBank/DDBJ databases">
        <authorList>
            <person name="Zheng R.K."/>
            <person name="Sun C.M."/>
        </authorList>
    </citation>
    <scope>NUCLEOTIDE SEQUENCE [LARGE SCALE GENOMIC DNA]</scope>
    <source>
        <strain evidence="13">rifampicinis</strain>
    </source>
</reference>
<dbReference type="InterPro" id="IPR023214">
    <property type="entry name" value="HAD_sf"/>
</dbReference>
<proteinExistence type="inferred from homology"/>
<dbReference type="PANTHER" id="PTHR43344:SF2">
    <property type="entry name" value="PHOSPHOSERINE PHOSPHATASE"/>
    <property type="match status" value="1"/>
</dbReference>
<dbReference type="SUPFAM" id="SSF56784">
    <property type="entry name" value="HAD-like"/>
    <property type="match status" value="1"/>
</dbReference>
<comment type="pathway">
    <text evidence="2">Amino-acid biosynthesis; L-serine biosynthesis; L-serine from 3-phospho-D-glycerate: step 3/3.</text>
</comment>
<dbReference type="PANTHER" id="PTHR43344">
    <property type="entry name" value="PHOSPHOSERINE PHOSPHATASE"/>
    <property type="match status" value="1"/>
</dbReference>
<evidence type="ECO:0000313" key="13">
    <source>
        <dbReference type="Proteomes" id="UP000594468"/>
    </source>
</evidence>
<comment type="cofactor">
    <cofactor evidence="1">
        <name>Mg(2+)</name>
        <dbReference type="ChEBI" id="CHEBI:18420"/>
    </cofactor>
</comment>
<evidence type="ECO:0000256" key="11">
    <source>
        <dbReference type="ARBA" id="ARBA00048523"/>
    </source>
</evidence>
<dbReference type="NCBIfam" id="TIGR01488">
    <property type="entry name" value="HAD-SF-IB"/>
    <property type="match status" value="1"/>
</dbReference>
<sequence length="284" mass="31207">MQTTRWTSYDLIFFDCDSTLSTIEGIDELAKLKGKEGRVGILTDKAMNGDLDLSEVYGKRLKAIRPTRGQLKAVEERYWETVVEDAIEVIAALQYIGKEVFIISGGLVDAVRGFGRRLGVAPEHIRAVELEYNQLSGDWWRYHEPETQHKQTYMEYVEGPLTISSGKPEIIAELAGSDPGRRFMIGDGSSDLATQPVVDLFVGYGGVVARDKVQNNSDVFIKALSLAPVLPLATGPAGYEKVLGTPYQSLFEKGIEMVLSSDVLFKSADQRAAFAAAFEDVTGS</sequence>
<comment type="catalytic activity">
    <reaction evidence="10">
        <text>O-phospho-L-serine + H2O = L-serine + phosphate</text>
        <dbReference type="Rhea" id="RHEA:21208"/>
        <dbReference type="ChEBI" id="CHEBI:15377"/>
        <dbReference type="ChEBI" id="CHEBI:33384"/>
        <dbReference type="ChEBI" id="CHEBI:43474"/>
        <dbReference type="ChEBI" id="CHEBI:57524"/>
        <dbReference type="EC" id="3.1.3.3"/>
    </reaction>
</comment>
<evidence type="ECO:0000256" key="9">
    <source>
        <dbReference type="ARBA" id="ARBA00023299"/>
    </source>
</evidence>
<dbReference type="GO" id="GO:0000287">
    <property type="term" value="F:magnesium ion binding"/>
    <property type="evidence" value="ECO:0007669"/>
    <property type="project" value="TreeGrafter"/>
</dbReference>
<keyword evidence="5" id="KW-0028">Amino-acid biosynthesis</keyword>
<keyword evidence="6" id="KW-0479">Metal-binding</keyword>
<dbReference type="Proteomes" id="UP000594468">
    <property type="component" value="Chromosome"/>
</dbReference>
<evidence type="ECO:0000256" key="1">
    <source>
        <dbReference type="ARBA" id="ARBA00001946"/>
    </source>
</evidence>
<organism evidence="12 13">
    <name type="scientific">Phototrophicus methaneseepsis</name>
    <dbReference type="NCBI Taxonomy" id="2710758"/>
    <lineage>
        <taxon>Bacteria</taxon>
        <taxon>Bacillati</taxon>
        <taxon>Chloroflexota</taxon>
        <taxon>Candidatus Thermofontia</taxon>
        <taxon>Phototrophicales</taxon>
        <taxon>Phototrophicaceae</taxon>
        <taxon>Phototrophicus</taxon>
    </lineage>
</organism>
<evidence type="ECO:0000256" key="3">
    <source>
        <dbReference type="ARBA" id="ARBA00009184"/>
    </source>
</evidence>
<dbReference type="GO" id="GO:0005737">
    <property type="term" value="C:cytoplasm"/>
    <property type="evidence" value="ECO:0007669"/>
    <property type="project" value="TreeGrafter"/>
</dbReference>
<keyword evidence="8" id="KW-0460">Magnesium</keyword>
<name>A0A7S8IDX5_9CHLR</name>
<dbReference type="GO" id="GO:0036424">
    <property type="term" value="F:L-phosphoserine phosphatase activity"/>
    <property type="evidence" value="ECO:0007669"/>
    <property type="project" value="TreeGrafter"/>
</dbReference>
<accession>A0A7S8IDX5</accession>
<gene>
    <name evidence="12" type="ORF">G4Y79_20125</name>
</gene>
<keyword evidence="13" id="KW-1185">Reference proteome</keyword>
<dbReference type="EMBL" id="CP062983">
    <property type="protein sequence ID" value="QPC81972.1"/>
    <property type="molecule type" value="Genomic_DNA"/>
</dbReference>
<dbReference type="InterPro" id="IPR050582">
    <property type="entry name" value="HAD-like_SerB"/>
</dbReference>
<evidence type="ECO:0000256" key="8">
    <source>
        <dbReference type="ARBA" id="ARBA00022842"/>
    </source>
</evidence>
<evidence type="ECO:0000256" key="2">
    <source>
        <dbReference type="ARBA" id="ARBA00005135"/>
    </source>
</evidence>
<keyword evidence="7" id="KW-0378">Hydrolase</keyword>
<dbReference type="Gene3D" id="3.40.50.1000">
    <property type="entry name" value="HAD superfamily/HAD-like"/>
    <property type="match status" value="1"/>
</dbReference>
<dbReference type="EC" id="3.1.3.3" evidence="4"/>
<comment type="similarity">
    <text evidence="3">Belongs to the HAD-like hydrolase superfamily. SerB family.</text>
</comment>
<dbReference type="Pfam" id="PF12710">
    <property type="entry name" value="HAD"/>
    <property type="match status" value="1"/>
</dbReference>
<keyword evidence="9" id="KW-0718">Serine biosynthesis</keyword>
<dbReference type="KEGG" id="pmet:G4Y79_20125"/>
<dbReference type="RefSeq" id="WP_195170042.1">
    <property type="nucleotide sequence ID" value="NZ_CP062983.1"/>
</dbReference>
<protein>
    <recommendedName>
        <fullName evidence="4">phosphoserine phosphatase</fullName>
        <ecNumber evidence="4">3.1.3.3</ecNumber>
    </recommendedName>
</protein>
<evidence type="ECO:0000256" key="4">
    <source>
        <dbReference type="ARBA" id="ARBA00012640"/>
    </source>
</evidence>
<dbReference type="AlphaFoldDB" id="A0A7S8IDX5"/>
<evidence type="ECO:0000313" key="12">
    <source>
        <dbReference type="EMBL" id="QPC81972.1"/>
    </source>
</evidence>
<evidence type="ECO:0000256" key="10">
    <source>
        <dbReference type="ARBA" id="ARBA00048138"/>
    </source>
</evidence>
<comment type="catalytic activity">
    <reaction evidence="11">
        <text>O-phospho-D-serine + H2O = D-serine + phosphate</text>
        <dbReference type="Rhea" id="RHEA:24873"/>
        <dbReference type="ChEBI" id="CHEBI:15377"/>
        <dbReference type="ChEBI" id="CHEBI:35247"/>
        <dbReference type="ChEBI" id="CHEBI:43474"/>
        <dbReference type="ChEBI" id="CHEBI:58680"/>
        <dbReference type="EC" id="3.1.3.3"/>
    </reaction>
</comment>
<evidence type="ECO:0000256" key="5">
    <source>
        <dbReference type="ARBA" id="ARBA00022605"/>
    </source>
</evidence>
<dbReference type="Gene3D" id="1.10.150.210">
    <property type="entry name" value="Phosphoserine phosphatase, domain 2"/>
    <property type="match status" value="1"/>
</dbReference>